<dbReference type="EMBL" id="BMAT01008349">
    <property type="protein sequence ID" value="GFR82857.1"/>
    <property type="molecule type" value="Genomic_DNA"/>
</dbReference>
<evidence type="ECO:0000313" key="2">
    <source>
        <dbReference type="Proteomes" id="UP000762676"/>
    </source>
</evidence>
<reference evidence="1 2" key="1">
    <citation type="journal article" date="2021" name="Elife">
        <title>Chloroplast acquisition without the gene transfer in kleptoplastic sea slugs, Plakobranchus ocellatus.</title>
        <authorList>
            <person name="Maeda T."/>
            <person name="Takahashi S."/>
            <person name="Yoshida T."/>
            <person name="Shimamura S."/>
            <person name="Takaki Y."/>
            <person name="Nagai Y."/>
            <person name="Toyoda A."/>
            <person name="Suzuki Y."/>
            <person name="Arimoto A."/>
            <person name="Ishii H."/>
            <person name="Satoh N."/>
            <person name="Nishiyama T."/>
            <person name="Hasebe M."/>
            <person name="Maruyama T."/>
            <person name="Minagawa J."/>
            <person name="Obokata J."/>
            <person name="Shigenobu S."/>
        </authorList>
    </citation>
    <scope>NUCLEOTIDE SEQUENCE [LARGE SCALE GENOMIC DNA]</scope>
</reference>
<gene>
    <name evidence="1" type="ORF">ElyMa_004109000</name>
</gene>
<protein>
    <submittedName>
        <fullName evidence="1">Uncharacterized protein</fullName>
    </submittedName>
</protein>
<sequence>MLKAKSCQKRSNIFSLYRKEQPNTKKAKGVCDRLGDRGNVETSCHALGDGEEVKTSCQGRRDRWDTERSCREQCGDIMPCARRQGESEDFMPRL</sequence>
<comment type="caution">
    <text evidence="1">The sequence shown here is derived from an EMBL/GenBank/DDBJ whole genome shotgun (WGS) entry which is preliminary data.</text>
</comment>
<accession>A0AAV4GB74</accession>
<keyword evidence="2" id="KW-1185">Reference proteome</keyword>
<organism evidence="1 2">
    <name type="scientific">Elysia marginata</name>
    <dbReference type="NCBI Taxonomy" id="1093978"/>
    <lineage>
        <taxon>Eukaryota</taxon>
        <taxon>Metazoa</taxon>
        <taxon>Spiralia</taxon>
        <taxon>Lophotrochozoa</taxon>
        <taxon>Mollusca</taxon>
        <taxon>Gastropoda</taxon>
        <taxon>Heterobranchia</taxon>
        <taxon>Euthyneura</taxon>
        <taxon>Panpulmonata</taxon>
        <taxon>Sacoglossa</taxon>
        <taxon>Placobranchoidea</taxon>
        <taxon>Plakobranchidae</taxon>
        <taxon>Elysia</taxon>
    </lineage>
</organism>
<proteinExistence type="predicted"/>
<name>A0AAV4GB74_9GAST</name>
<evidence type="ECO:0000313" key="1">
    <source>
        <dbReference type="EMBL" id="GFR82857.1"/>
    </source>
</evidence>
<dbReference type="Proteomes" id="UP000762676">
    <property type="component" value="Unassembled WGS sequence"/>
</dbReference>
<dbReference type="AlphaFoldDB" id="A0AAV4GB74"/>